<organism evidence="2 3">
    <name type="scientific">Durusdinium trenchii</name>
    <dbReference type="NCBI Taxonomy" id="1381693"/>
    <lineage>
        <taxon>Eukaryota</taxon>
        <taxon>Sar</taxon>
        <taxon>Alveolata</taxon>
        <taxon>Dinophyceae</taxon>
        <taxon>Suessiales</taxon>
        <taxon>Symbiodiniaceae</taxon>
        <taxon>Durusdinium</taxon>
    </lineage>
</organism>
<dbReference type="Proteomes" id="UP001642464">
    <property type="component" value="Unassembled WGS sequence"/>
</dbReference>
<evidence type="ECO:0000259" key="1">
    <source>
        <dbReference type="Pfam" id="PF07195"/>
    </source>
</evidence>
<keyword evidence="2" id="KW-0969">Cilium</keyword>
<gene>
    <name evidence="2" type="ORF">SCF082_LOCUS28064</name>
</gene>
<dbReference type="PANTHER" id="PTHR30288">
    <property type="entry name" value="FLAGELLAR CAP/ASSEMBLY PROTEIN FLID"/>
    <property type="match status" value="1"/>
</dbReference>
<reference evidence="2 3" key="1">
    <citation type="submission" date="2024-02" db="EMBL/GenBank/DDBJ databases">
        <authorList>
            <person name="Chen Y."/>
            <person name="Shah S."/>
            <person name="Dougan E. K."/>
            <person name="Thang M."/>
            <person name="Chan C."/>
        </authorList>
    </citation>
    <scope>NUCLEOTIDE SEQUENCE [LARGE SCALE GENOMIC DNA]</scope>
</reference>
<keyword evidence="3" id="KW-1185">Reference proteome</keyword>
<dbReference type="InterPro" id="IPR040026">
    <property type="entry name" value="FliD"/>
</dbReference>
<comment type="caution">
    <text evidence="2">The sequence shown here is derived from an EMBL/GenBank/DDBJ whole genome shotgun (WGS) entry which is preliminary data.</text>
</comment>
<feature type="non-terminal residue" evidence="2">
    <location>
        <position position="1"/>
    </location>
</feature>
<evidence type="ECO:0000313" key="2">
    <source>
        <dbReference type="EMBL" id="CAK9051032.1"/>
    </source>
</evidence>
<evidence type="ECO:0000313" key="3">
    <source>
        <dbReference type="Proteomes" id="UP001642464"/>
    </source>
</evidence>
<dbReference type="InterPro" id="IPR003713">
    <property type="entry name" value="FliS"/>
</dbReference>
<sequence length="363" mass="40339">AVLFTSSSNTVTDVFEGITLNLQSASEEAVTINVSSDRTELEGTIEGFVSAFNETLDRIDFQSRFDEETEARGPLLGDSTLLNLKNAMMSTILGSPLNVSGRYTNLSQVGITVGEGGRLELDKELLQEAIETDPQAVEDLLIKRDIDQSAGTRTLSEGVTVTDPTARETFSSLGVFARIEELSRTYIDSVDGVLTARGRALDNQVRLQEDRIEFFDLRLANKQTQLEREFASLETIISNFQAQQVMSASPAELRLLLLDGAIRFAHQGRQGLIDKNYEQSFEGISQCRAIITELAVGVDRQVDPDLCDRVTSLFMFMFGELTQASMEKDPGRVQSVIELLEFERETWKLAIDRVKQDKTASEE</sequence>
<dbReference type="SUPFAM" id="SSF101116">
    <property type="entry name" value="Flagellar export chaperone FliS"/>
    <property type="match status" value="1"/>
</dbReference>
<dbReference type="InterPro" id="IPR010809">
    <property type="entry name" value="FliD_C"/>
</dbReference>
<keyword evidence="2" id="KW-0966">Cell projection</keyword>
<dbReference type="Pfam" id="PF07195">
    <property type="entry name" value="FliD_C"/>
    <property type="match status" value="1"/>
</dbReference>
<dbReference type="NCBIfam" id="TIGR00208">
    <property type="entry name" value="fliS"/>
    <property type="match status" value="1"/>
</dbReference>
<keyword evidence="2" id="KW-0282">Flagellum</keyword>
<dbReference type="CDD" id="cd16098">
    <property type="entry name" value="FliS"/>
    <property type="match status" value="1"/>
</dbReference>
<name>A0ABP0MK02_9DINO</name>
<dbReference type="PANTHER" id="PTHR30288:SF0">
    <property type="entry name" value="FLAGELLAR HOOK-ASSOCIATED PROTEIN 2"/>
    <property type="match status" value="1"/>
</dbReference>
<feature type="domain" description="Flagellar hook-associated protein 2 C-terminal" evidence="1">
    <location>
        <begin position="5"/>
        <end position="241"/>
    </location>
</feature>
<dbReference type="InterPro" id="IPR036584">
    <property type="entry name" value="FliS_sf"/>
</dbReference>
<dbReference type="EMBL" id="CAXAMM010022023">
    <property type="protein sequence ID" value="CAK9051032.1"/>
    <property type="molecule type" value="Genomic_DNA"/>
</dbReference>
<dbReference type="Gene3D" id="1.20.120.340">
    <property type="entry name" value="Flagellar protein FliS"/>
    <property type="match status" value="1"/>
</dbReference>
<accession>A0ABP0MK02</accession>
<protein>
    <submittedName>
        <fullName evidence="2">Flagellar hook-associated protein 2 (HAP2) (Filament cap protein) (Flagellar cap protein)</fullName>
    </submittedName>
</protein>
<proteinExistence type="predicted"/>
<feature type="non-terminal residue" evidence="2">
    <location>
        <position position="363"/>
    </location>
</feature>